<evidence type="ECO:0000313" key="1">
    <source>
        <dbReference type="EMBL" id="ARV77577.1"/>
    </source>
</evidence>
<reference evidence="2" key="1">
    <citation type="submission" date="2017-04" db="EMBL/GenBank/DDBJ databases">
        <title>Complete genome sequence of novel T7-like phage PHB02 against Capsular type A Pasteurella multocida.</title>
        <authorList>
            <person name="Chen B.Y."/>
            <person name="Wu B."/>
            <person name="Sun C.E."/>
            <person name="Song Y.J."/>
        </authorList>
    </citation>
    <scope>NUCLEOTIDE SEQUENCE [LARGE SCALE GENOMIC DNA]</scope>
</reference>
<dbReference type="InterPro" id="IPR033767">
    <property type="entry name" value="Tail_Gp11"/>
</dbReference>
<dbReference type="RefSeq" id="YP_009790752.1">
    <property type="nucleotide sequence ID" value="NC_047831.1"/>
</dbReference>
<dbReference type="Proteomes" id="UP000226151">
    <property type="component" value="Genome"/>
</dbReference>
<accession>A0A1Y0T3U3</accession>
<dbReference type="Pfam" id="PF17212">
    <property type="entry name" value="Tube"/>
    <property type="match status" value="1"/>
</dbReference>
<proteinExistence type="predicted"/>
<dbReference type="GeneID" id="54980916"/>
<dbReference type="EMBL" id="MF034659">
    <property type="protein sequence ID" value="ARV77577.1"/>
    <property type="molecule type" value="Genomic_DNA"/>
</dbReference>
<organism evidence="1 2">
    <name type="scientific">Pasteurella phage vB_PmuP_PHB02</name>
    <dbReference type="NCBI Taxonomy" id="2005054"/>
    <lineage>
        <taxon>Viruses</taxon>
        <taxon>Duplodnaviria</taxon>
        <taxon>Heunggongvirae</taxon>
        <taxon>Uroviricota</taxon>
        <taxon>Caudoviricetes</taxon>
        <taxon>Autographivirales</taxon>
        <taxon>Autotranscriptaviridae</taxon>
        <taxon>Studiervirinae</taxon>
        <taxon>Wuhanvirus</taxon>
        <taxon>Wuhanvirus PHB02</taxon>
    </lineage>
</organism>
<dbReference type="KEGG" id="vg:54980916"/>
<evidence type="ECO:0000313" key="2">
    <source>
        <dbReference type="Proteomes" id="UP000226151"/>
    </source>
</evidence>
<protein>
    <submittedName>
        <fullName evidence="1">Tail tubular protein A</fullName>
    </submittedName>
</protein>
<keyword evidence="2" id="KW-1185">Reference proteome</keyword>
<name>A0A1Y0T3U3_9CAUD</name>
<sequence>MQQDLSITTSVDLEAVNQMLSAIGESAVSTLDGEANADVANAKRLLNEANREIQSKGWTFNTYEQETLLPDVFSGLIPYSSDYLLLMTSGTRTPYVNRGGYVYDSVSKTDVFPSGIVVDIIKLQPLDEMPEPFRRLIIKTASRRLNQRFFGAPEVDAALQEEIAKATIDCNIYEVDYGSYNGIQGDNFINGLLAR</sequence>